<protein>
    <submittedName>
        <fullName evidence="1">Addiction module antidote protein, HigA family</fullName>
    </submittedName>
</protein>
<name>A0AAJ0UJI6_HALSE</name>
<dbReference type="AlphaFoldDB" id="A0AAJ0UJI6"/>
<comment type="caution">
    <text evidence="1">The sequence shown here is derived from an EMBL/GenBank/DDBJ whole genome shotgun (WGS) entry which is preliminary data.</text>
</comment>
<reference evidence="1" key="2">
    <citation type="journal article" date="2020" name="Microorganisms">
        <title>Osmotic Adaptation and Compatible Solute Biosynthesis of Phototrophic Bacteria as Revealed from Genome Analyses.</title>
        <authorList>
            <person name="Imhoff J.F."/>
            <person name="Rahn T."/>
            <person name="Kunzel S."/>
            <person name="Keller A."/>
            <person name="Neulinger S.C."/>
        </authorList>
    </citation>
    <scope>NUCLEOTIDE SEQUENCE</scope>
    <source>
        <strain evidence="1">DSM 4395</strain>
    </source>
</reference>
<dbReference type="Proteomes" id="UP001296967">
    <property type="component" value="Unassembled WGS sequence"/>
</dbReference>
<proteinExistence type="predicted"/>
<reference evidence="1" key="1">
    <citation type="submission" date="2017-05" db="EMBL/GenBank/DDBJ databases">
        <authorList>
            <person name="Imhoff J.F."/>
            <person name="Rahn T."/>
            <person name="Kuenzel S."/>
            <person name="Neulinger S.C."/>
        </authorList>
    </citation>
    <scope>NUCLEOTIDE SEQUENCE</scope>
    <source>
        <strain evidence="1">DSM 4395</strain>
    </source>
</reference>
<keyword evidence="2" id="KW-1185">Reference proteome</keyword>
<organism evidence="1 2">
    <name type="scientific">Halochromatium salexigens</name>
    <name type="common">Chromatium salexigens</name>
    <dbReference type="NCBI Taxonomy" id="49447"/>
    <lineage>
        <taxon>Bacteria</taxon>
        <taxon>Pseudomonadati</taxon>
        <taxon>Pseudomonadota</taxon>
        <taxon>Gammaproteobacteria</taxon>
        <taxon>Chromatiales</taxon>
        <taxon>Chromatiaceae</taxon>
        <taxon>Halochromatium</taxon>
    </lineage>
</organism>
<dbReference type="GO" id="GO:0003677">
    <property type="term" value="F:DNA binding"/>
    <property type="evidence" value="ECO:0007669"/>
    <property type="project" value="InterPro"/>
</dbReference>
<dbReference type="NCBIfam" id="TIGR02607">
    <property type="entry name" value="antidote_HigA"/>
    <property type="match status" value="1"/>
</dbReference>
<evidence type="ECO:0000313" key="2">
    <source>
        <dbReference type="Proteomes" id="UP001296967"/>
    </source>
</evidence>
<gene>
    <name evidence="1" type="ORF">CCR82_17720</name>
</gene>
<dbReference type="InterPro" id="IPR013430">
    <property type="entry name" value="Toxin_antidote_HigA"/>
</dbReference>
<accession>A0AAJ0UJI6</accession>
<dbReference type="EMBL" id="NHSF01000090">
    <property type="protein sequence ID" value="MBK5932318.1"/>
    <property type="molecule type" value="Genomic_DNA"/>
</dbReference>
<evidence type="ECO:0000313" key="1">
    <source>
        <dbReference type="EMBL" id="MBK5932318.1"/>
    </source>
</evidence>
<dbReference type="InterPro" id="IPR010982">
    <property type="entry name" value="Lambda_DNA-bd_dom_sf"/>
</dbReference>
<sequence length="60" mass="6654">MSLLVDPAHPGEVLSELYLKPLRMSTSGLAKRLDVLRTRIERLVKQEAALSADSACCFRP</sequence>
<dbReference type="SUPFAM" id="SSF47413">
    <property type="entry name" value="lambda repressor-like DNA-binding domains"/>
    <property type="match status" value="1"/>
</dbReference>
<dbReference type="RefSeq" id="WP_201247166.1">
    <property type="nucleotide sequence ID" value="NZ_NHSF01000090.1"/>
</dbReference>
<dbReference type="Gene3D" id="1.10.260.40">
    <property type="entry name" value="lambda repressor-like DNA-binding domains"/>
    <property type="match status" value="1"/>
</dbReference>